<dbReference type="Gene3D" id="1.20.1730.10">
    <property type="entry name" value="Sodium/glucose cotransporter"/>
    <property type="match status" value="1"/>
</dbReference>
<evidence type="ECO:0000256" key="4">
    <source>
        <dbReference type="ARBA" id="ARBA00022989"/>
    </source>
</evidence>
<comment type="subcellular location">
    <subcellularLocation>
        <location evidence="1">Membrane</location>
        <topology evidence="1">Multi-pass membrane protein</topology>
    </subcellularLocation>
</comment>
<dbReference type="NCBIfam" id="TIGR00813">
    <property type="entry name" value="sss"/>
    <property type="match status" value="1"/>
</dbReference>
<comment type="caution">
    <text evidence="8">The sequence shown here is derived from an EMBL/GenBank/DDBJ whole genome shotgun (WGS) entry which is preliminary data.</text>
</comment>
<feature type="transmembrane region" description="Helical" evidence="7">
    <location>
        <begin position="396"/>
        <end position="414"/>
    </location>
</feature>
<dbReference type="PANTHER" id="PTHR11819">
    <property type="entry name" value="SOLUTE CARRIER FAMILY 5"/>
    <property type="match status" value="1"/>
</dbReference>
<dbReference type="InterPro" id="IPR038377">
    <property type="entry name" value="Na/Glc_symporter_sf"/>
</dbReference>
<evidence type="ECO:0000256" key="3">
    <source>
        <dbReference type="ARBA" id="ARBA00022692"/>
    </source>
</evidence>
<gene>
    <name evidence="8" type="ORF">F0L74_10270</name>
</gene>
<dbReference type="Pfam" id="PF00474">
    <property type="entry name" value="SSF"/>
    <property type="match status" value="1"/>
</dbReference>
<evidence type="ECO:0000256" key="1">
    <source>
        <dbReference type="ARBA" id="ARBA00004141"/>
    </source>
</evidence>
<keyword evidence="9" id="KW-1185">Reference proteome</keyword>
<dbReference type="GO" id="GO:0005412">
    <property type="term" value="F:D-glucose:sodium symporter activity"/>
    <property type="evidence" value="ECO:0007669"/>
    <property type="project" value="TreeGrafter"/>
</dbReference>
<dbReference type="AlphaFoldDB" id="A0A5B2VVY4"/>
<feature type="transmembrane region" description="Helical" evidence="7">
    <location>
        <begin position="189"/>
        <end position="208"/>
    </location>
</feature>
<evidence type="ECO:0000256" key="6">
    <source>
        <dbReference type="RuleBase" id="RU362091"/>
    </source>
</evidence>
<feature type="transmembrane region" description="Helical" evidence="7">
    <location>
        <begin position="159"/>
        <end position="177"/>
    </location>
</feature>
<evidence type="ECO:0000313" key="9">
    <source>
        <dbReference type="Proteomes" id="UP000324611"/>
    </source>
</evidence>
<evidence type="ECO:0000256" key="5">
    <source>
        <dbReference type="ARBA" id="ARBA00023136"/>
    </source>
</evidence>
<feature type="transmembrane region" description="Helical" evidence="7">
    <location>
        <begin position="252"/>
        <end position="273"/>
    </location>
</feature>
<feature type="transmembrane region" description="Helical" evidence="7">
    <location>
        <begin position="6"/>
        <end position="27"/>
    </location>
</feature>
<evidence type="ECO:0000256" key="7">
    <source>
        <dbReference type="SAM" id="Phobius"/>
    </source>
</evidence>
<accession>A0A5B2VVY4</accession>
<dbReference type="PROSITE" id="PS50283">
    <property type="entry name" value="NA_SOLUT_SYMP_3"/>
    <property type="match status" value="1"/>
</dbReference>
<dbReference type="InterPro" id="IPR001734">
    <property type="entry name" value="Na/solute_symporter"/>
</dbReference>
<proteinExistence type="inferred from homology"/>
<reference evidence="8 9" key="1">
    <citation type="submission" date="2019-09" db="EMBL/GenBank/DDBJ databases">
        <title>Chitinophaga ginsengihumi sp. nov., isolated from soil of ginseng rhizosphere.</title>
        <authorList>
            <person name="Lee J."/>
        </authorList>
    </citation>
    <scope>NUCLEOTIDE SEQUENCE [LARGE SCALE GENOMIC DNA]</scope>
    <source>
        <strain evidence="8 9">BN140078</strain>
    </source>
</reference>
<feature type="transmembrane region" description="Helical" evidence="7">
    <location>
        <begin position="82"/>
        <end position="103"/>
    </location>
</feature>
<dbReference type="GO" id="GO:0005886">
    <property type="term" value="C:plasma membrane"/>
    <property type="evidence" value="ECO:0007669"/>
    <property type="project" value="TreeGrafter"/>
</dbReference>
<feature type="transmembrane region" description="Helical" evidence="7">
    <location>
        <begin position="39"/>
        <end position="62"/>
    </location>
</feature>
<comment type="similarity">
    <text evidence="2 6">Belongs to the sodium:solute symporter (SSF) (TC 2.A.21) family.</text>
</comment>
<dbReference type="EMBL" id="VUOC01000002">
    <property type="protein sequence ID" value="KAA2242904.1"/>
    <property type="molecule type" value="Genomic_DNA"/>
</dbReference>
<dbReference type="RefSeq" id="WP_149837779.1">
    <property type="nucleotide sequence ID" value="NZ_VUOC01000002.1"/>
</dbReference>
<feature type="transmembrane region" description="Helical" evidence="7">
    <location>
        <begin position="339"/>
        <end position="368"/>
    </location>
</feature>
<keyword evidence="5 7" id="KW-0472">Membrane</keyword>
<organism evidence="8 9">
    <name type="scientific">Chitinophaga agrisoli</name>
    <dbReference type="NCBI Taxonomy" id="2607653"/>
    <lineage>
        <taxon>Bacteria</taxon>
        <taxon>Pseudomonadati</taxon>
        <taxon>Bacteroidota</taxon>
        <taxon>Chitinophagia</taxon>
        <taxon>Chitinophagales</taxon>
        <taxon>Chitinophagaceae</taxon>
        <taxon>Chitinophaga</taxon>
    </lineage>
</organism>
<sequence>MNKLVFVDYVIFIIYFLIVASYGYWIYRRKRKTSIDTKDFFLAEGSLTWWAIGASLIASNISAEQFIGMSGNGFSVGVAVAAYEWIAAIALIIVAVWFMPVYLKNHIFTMPQFLKTRYNETVSLIMAIFWLFLYVFVNLTSILFLGALAINSLVGDGNFHLIMIALSVFALLITLGGMKVIGYTDVIQVAVLIIGGLATTYLALSMVSDHLGVGGSVLAGFKALMHDAPDHFKMIMEKPAATAPQSEINKYLMLPGLSMYLAGQWIVNLNYWGCNQYITQRALGANLETARRGILFAGLLKLMMPVIVMLPGIAAYVLYKNGALQQEMAPGGHFNADNAYSAILGFLPTGLKGLSLAALTAAIVASLAGKANSISTIFTLDIYKKYIRKEANEQQLVWTGRIVIIAAMLLAIGFTWNDILGIGGEGGFTFIQKYTGFISPGVFAMFLLGMFWKRTTGAAAVAGIVTGFLLSVVFNNYAPQWFGNETLLYTAFPNGKGKYEIPFLICMGWAFFFTVLVMVIMSLAGPKVNPKAFVLDKAMFRVSPTTMVLIVITLLILSALYVRFW</sequence>
<evidence type="ECO:0000256" key="2">
    <source>
        <dbReference type="ARBA" id="ARBA00006434"/>
    </source>
</evidence>
<reference evidence="8 9" key="2">
    <citation type="submission" date="2019-09" db="EMBL/GenBank/DDBJ databases">
        <authorList>
            <person name="Jin C."/>
        </authorList>
    </citation>
    <scope>NUCLEOTIDE SEQUENCE [LARGE SCALE GENOMIC DNA]</scope>
    <source>
        <strain evidence="8 9">BN140078</strain>
    </source>
</reference>
<feature type="transmembrane region" description="Helical" evidence="7">
    <location>
        <begin position="294"/>
        <end position="319"/>
    </location>
</feature>
<feature type="transmembrane region" description="Helical" evidence="7">
    <location>
        <begin position="459"/>
        <end position="478"/>
    </location>
</feature>
<evidence type="ECO:0000313" key="8">
    <source>
        <dbReference type="EMBL" id="KAA2242904.1"/>
    </source>
</evidence>
<protein>
    <submittedName>
        <fullName evidence="8">Sodium/solute symporter</fullName>
    </submittedName>
</protein>
<keyword evidence="4 7" id="KW-1133">Transmembrane helix</keyword>
<keyword evidence="3 7" id="KW-0812">Transmembrane</keyword>
<feature type="transmembrane region" description="Helical" evidence="7">
    <location>
        <begin position="501"/>
        <end position="524"/>
    </location>
</feature>
<dbReference type="PANTHER" id="PTHR11819:SF195">
    <property type="entry name" value="SODIUM_GLUCOSE COTRANSPORTER 4"/>
    <property type="match status" value="1"/>
</dbReference>
<name>A0A5B2VVY4_9BACT</name>
<dbReference type="Proteomes" id="UP000324611">
    <property type="component" value="Unassembled WGS sequence"/>
</dbReference>
<feature type="transmembrane region" description="Helical" evidence="7">
    <location>
        <begin position="124"/>
        <end position="147"/>
    </location>
</feature>
<feature type="transmembrane region" description="Helical" evidence="7">
    <location>
        <begin position="434"/>
        <end position="452"/>
    </location>
</feature>
<feature type="transmembrane region" description="Helical" evidence="7">
    <location>
        <begin position="545"/>
        <end position="564"/>
    </location>
</feature>